<dbReference type="CDD" id="cd06173">
    <property type="entry name" value="MFS_MefA_like"/>
    <property type="match status" value="1"/>
</dbReference>
<comment type="caution">
    <text evidence="8">The sequence shown here is derived from an EMBL/GenBank/DDBJ whole genome shotgun (WGS) entry which is preliminary data.</text>
</comment>
<feature type="transmembrane region" description="Helical" evidence="6">
    <location>
        <begin position="111"/>
        <end position="135"/>
    </location>
</feature>
<proteinExistence type="predicted"/>
<keyword evidence="4 6" id="KW-1133">Transmembrane helix</keyword>
<dbReference type="InterPro" id="IPR011701">
    <property type="entry name" value="MFS"/>
</dbReference>
<evidence type="ECO:0000256" key="5">
    <source>
        <dbReference type="ARBA" id="ARBA00023136"/>
    </source>
</evidence>
<feature type="transmembrane region" description="Helical" evidence="6">
    <location>
        <begin position="288"/>
        <end position="305"/>
    </location>
</feature>
<reference evidence="8 9" key="1">
    <citation type="submission" date="2024-02" db="EMBL/GenBank/DDBJ databases">
        <title>Deinococcus aluminii NBRC 112889.</title>
        <authorList>
            <person name="Ichikawa N."/>
            <person name="Katano-Makiyama Y."/>
            <person name="Hidaka K."/>
        </authorList>
    </citation>
    <scope>NUCLEOTIDE SEQUENCE [LARGE SCALE GENOMIC DNA]</scope>
    <source>
        <strain evidence="8 9">NBRC 112889</strain>
    </source>
</reference>
<evidence type="ECO:0000259" key="7">
    <source>
        <dbReference type="PROSITE" id="PS50850"/>
    </source>
</evidence>
<keyword evidence="2" id="KW-1003">Cell membrane</keyword>
<dbReference type="InterPro" id="IPR036259">
    <property type="entry name" value="MFS_trans_sf"/>
</dbReference>
<keyword evidence="3 6" id="KW-0812">Transmembrane</keyword>
<dbReference type="PROSITE" id="PS50850">
    <property type="entry name" value="MFS"/>
    <property type="match status" value="1"/>
</dbReference>
<evidence type="ECO:0000256" key="3">
    <source>
        <dbReference type="ARBA" id="ARBA00022692"/>
    </source>
</evidence>
<feature type="transmembrane region" description="Helical" evidence="6">
    <location>
        <begin position="147"/>
        <end position="168"/>
    </location>
</feature>
<dbReference type="EMBL" id="BAABRV010000005">
    <property type="protein sequence ID" value="GAA5533984.1"/>
    <property type="molecule type" value="Genomic_DNA"/>
</dbReference>
<dbReference type="SUPFAM" id="SSF103473">
    <property type="entry name" value="MFS general substrate transporter"/>
    <property type="match status" value="1"/>
</dbReference>
<comment type="subcellular location">
    <subcellularLocation>
        <location evidence="1">Cell membrane</location>
        <topology evidence="1">Multi-pass membrane protein</topology>
    </subcellularLocation>
</comment>
<evidence type="ECO:0000256" key="2">
    <source>
        <dbReference type="ARBA" id="ARBA00022475"/>
    </source>
</evidence>
<evidence type="ECO:0000313" key="8">
    <source>
        <dbReference type="EMBL" id="GAA5533984.1"/>
    </source>
</evidence>
<evidence type="ECO:0000256" key="6">
    <source>
        <dbReference type="SAM" id="Phobius"/>
    </source>
</evidence>
<sequence>MQAPPLMRNPSFLVYWLARASAALGDAMMFVALPYAVFAVSGKGNEQALATALLVGSLPRFLGLFVGSLIDRLPLRLPLLLGSVLRSLLFLGLAALLLWPPAHTPLVQLVYAAAFLNGLLAIFVSTAGGVLLPQLVTERDLPRANSLMQVAATGVPLVGYGVAGLLVASISVSWTVFLAALCFLVLPLCLSLVRLPMQRSSNRRPLWRDMLDGAALLLGQPALLLASVTAMLLNGLTMLLNVLIPGTMQVLGWGARGYGLFEALFSAGVLLGIISVSTLLGRLGLPERLMAALTCALTAFGLFAVSHSGPVFFAGALLFGMCGGMASVAVVTLFQLHTTLDNRGKVLGMFDSMSALGVTFATMLTGWLTTVMSQQAIFLLGTGIVVILWLAYLFQRRMNPPAAAQVAD</sequence>
<dbReference type="RefSeq" id="WP_345454902.1">
    <property type="nucleotide sequence ID" value="NZ_BAABRV010000005.1"/>
</dbReference>
<organism evidence="8 9">
    <name type="scientific">Deinococcus aluminii</name>
    <dbReference type="NCBI Taxonomy" id="1656885"/>
    <lineage>
        <taxon>Bacteria</taxon>
        <taxon>Thermotogati</taxon>
        <taxon>Deinococcota</taxon>
        <taxon>Deinococci</taxon>
        <taxon>Deinococcales</taxon>
        <taxon>Deinococcaceae</taxon>
        <taxon>Deinococcus</taxon>
    </lineage>
</organism>
<accession>A0ABP9XF53</accession>
<dbReference type="PANTHER" id="PTHR23513">
    <property type="entry name" value="INTEGRAL MEMBRANE EFFLUX PROTEIN-RELATED"/>
    <property type="match status" value="1"/>
</dbReference>
<dbReference type="PANTHER" id="PTHR23513:SF6">
    <property type="entry name" value="MAJOR FACILITATOR SUPERFAMILY ASSOCIATED DOMAIN-CONTAINING PROTEIN"/>
    <property type="match status" value="1"/>
</dbReference>
<gene>
    <name evidence="8" type="primary">entS_3</name>
    <name evidence="8" type="ORF">Dalu01_02392</name>
</gene>
<protein>
    <submittedName>
        <fullName evidence="8">Enterobactin exporter EntS</fullName>
    </submittedName>
</protein>
<feature type="transmembrane region" description="Helical" evidence="6">
    <location>
        <begin position="77"/>
        <end position="99"/>
    </location>
</feature>
<feature type="transmembrane region" description="Helical" evidence="6">
    <location>
        <begin position="311"/>
        <end position="334"/>
    </location>
</feature>
<evidence type="ECO:0000313" key="9">
    <source>
        <dbReference type="Proteomes" id="UP001404956"/>
    </source>
</evidence>
<feature type="transmembrane region" description="Helical" evidence="6">
    <location>
        <begin position="48"/>
        <end position="70"/>
    </location>
</feature>
<feature type="transmembrane region" description="Helical" evidence="6">
    <location>
        <begin position="174"/>
        <end position="193"/>
    </location>
</feature>
<dbReference type="InterPro" id="IPR020846">
    <property type="entry name" value="MFS_dom"/>
</dbReference>
<feature type="transmembrane region" description="Helical" evidence="6">
    <location>
        <begin position="260"/>
        <end position="281"/>
    </location>
</feature>
<feature type="transmembrane region" description="Helical" evidence="6">
    <location>
        <begin position="12"/>
        <end position="36"/>
    </location>
</feature>
<dbReference type="Proteomes" id="UP001404956">
    <property type="component" value="Unassembled WGS sequence"/>
</dbReference>
<feature type="transmembrane region" description="Helical" evidence="6">
    <location>
        <begin position="375"/>
        <end position="394"/>
    </location>
</feature>
<keyword evidence="9" id="KW-1185">Reference proteome</keyword>
<dbReference type="Gene3D" id="1.20.1250.20">
    <property type="entry name" value="MFS general substrate transporter like domains"/>
    <property type="match status" value="1"/>
</dbReference>
<feature type="transmembrane region" description="Helical" evidence="6">
    <location>
        <begin position="214"/>
        <end position="240"/>
    </location>
</feature>
<evidence type="ECO:0000256" key="4">
    <source>
        <dbReference type="ARBA" id="ARBA00022989"/>
    </source>
</evidence>
<keyword evidence="5 6" id="KW-0472">Membrane</keyword>
<feature type="domain" description="Major facilitator superfamily (MFS) profile" evidence="7">
    <location>
        <begin position="222"/>
        <end position="408"/>
    </location>
</feature>
<name>A0ABP9XF53_9DEIO</name>
<evidence type="ECO:0000256" key="1">
    <source>
        <dbReference type="ARBA" id="ARBA00004651"/>
    </source>
</evidence>
<dbReference type="Pfam" id="PF07690">
    <property type="entry name" value="MFS_1"/>
    <property type="match status" value="1"/>
</dbReference>
<feature type="transmembrane region" description="Helical" evidence="6">
    <location>
        <begin position="346"/>
        <end position="369"/>
    </location>
</feature>